<evidence type="ECO:0000313" key="5">
    <source>
        <dbReference type="EMBL" id="PIQ67148.1"/>
    </source>
</evidence>
<gene>
    <name evidence="5" type="ORF">COV95_00245</name>
</gene>
<dbReference type="FunFam" id="3.30.1360.40:FF:000001">
    <property type="entry name" value="Ribosome-recycling factor"/>
    <property type="match status" value="1"/>
</dbReference>
<name>A0A2H0K7B9_9BACT</name>
<dbReference type="GO" id="GO:0006412">
    <property type="term" value="P:translation"/>
    <property type="evidence" value="ECO:0007669"/>
    <property type="project" value="UniProtKB-KW"/>
</dbReference>
<proteinExistence type="inferred from homology"/>
<dbReference type="InterPro" id="IPR036191">
    <property type="entry name" value="RRF_sf"/>
</dbReference>
<evidence type="ECO:0000259" key="4">
    <source>
        <dbReference type="Pfam" id="PF01765"/>
    </source>
</evidence>
<dbReference type="NCBIfam" id="TIGR00496">
    <property type="entry name" value="frr"/>
    <property type="match status" value="1"/>
</dbReference>
<feature type="coiled-coil region" evidence="3">
    <location>
        <begin position="114"/>
        <end position="184"/>
    </location>
</feature>
<evidence type="ECO:0000256" key="3">
    <source>
        <dbReference type="SAM" id="Coils"/>
    </source>
</evidence>
<dbReference type="Proteomes" id="UP000229834">
    <property type="component" value="Unassembled WGS sequence"/>
</dbReference>
<feature type="domain" description="Ribosome recycling factor" evidence="4">
    <location>
        <begin position="20"/>
        <end position="183"/>
    </location>
</feature>
<keyword evidence="2" id="KW-0648">Protein biosynthesis</keyword>
<dbReference type="CDD" id="cd00520">
    <property type="entry name" value="RRF"/>
    <property type="match status" value="1"/>
</dbReference>
<organism evidence="5 6">
    <name type="scientific">Candidatus Zambryskibacteria bacterium CG11_big_fil_rev_8_21_14_0_20_40_24</name>
    <dbReference type="NCBI Taxonomy" id="1975116"/>
    <lineage>
        <taxon>Bacteria</taxon>
        <taxon>Candidatus Zambryskiibacteriota</taxon>
    </lineage>
</organism>
<evidence type="ECO:0000313" key="6">
    <source>
        <dbReference type="Proteomes" id="UP000229834"/>
    </source>
</evidence>
<accession>A0A2H0K7B9</accession>
<comment type="similarity">
    <text evidence="1">Belongs to the RRF family.</text>
</comment>
<dbReference type="InterPro" id="IPR023584">
    <property type="entry name" value="Ribosome_recyc_fac_dom"/>
</dbReference>
<dbReference type="InterPro" id="IPR002661">
    <property type="entry name" value="Ribosome_recyc_fac"/>
</dbReference>
<dbReference type="EMBL" id="PCVC01000008">
    <property type="protein sequence ID" value="PIQ67148.1"/>
    <property type="molecule type" value="Genomic_DNA"/>
</dbReference>
<dbReference type="AlphaFoldDB" id="A0A2H0K7B9"/>
<dbReference type="SUPFAM" id="SSF55194">
    <property type="entry name" value="Ribosome recycling factor, RRF"/>
    <property type="match status" value="1"/>
</dbReference>
<reference evidence="5 6" key="1">
    <citation type="submission" date="2017-09" db="EMBL/GenBank/DDBJ databases">
        <title>Depth-based differentiation of microbial function through sediment-hosted aquifers and enrichment of novel symbionts in the deep terrestrial subsurface.</title>
        <authorList>
            <person name="Probst A.J."/>
            <person name="Ladd B."/>
            <person name="Jarett J.K."/>
            <person name="Geller-Mcgrath D.E."/>
            <person name="Sieber C.M."/>
            <person name="Emerson J.B."/>
            <person name="Anantharaman K."/>
            <person name="Thomas B.C."/>
            <person name="Malmstrom R."/>
            <person name="Stieglmeier M."/>
            <person name="Klingl A."/>
            <person name="Woyke T."/>
            <person name="Ryan C.M."/>
            <person name="Banfield J.F."/>
        </authorList>
    </citation>
    <scope>NUCLEOTIDE SEQUENCE [LARGE SCALE GENOMIC DNA]</scope>
    <source>
        <strain evidence="5">CG11_big_fil_rev_8_21_14_0_20_40_24</strain>
    </source>
</reference>
<sequence length="184" mass="21505">MMVYNFSDFKQKLADVETWLKHEFSSIRTGRASPSILDAVSVESYGSRMHINQIASVTVEDARSIRIVPWDMGQLKAIEKAINDSELGLSLSSDERGLRVHFPELTSERRETLIKVLKQKQEEARVSVRKEREKIWEDIQKREKNAEIDEDEKFRLKEDMQRLVDDANRAIDELSERKEKDILN</sequence>
<dbReference type="GO" id="GO:0043023">
    <property type="term" value="F:ribosomal large subunit binding"/>
    <property type="evidence" value="ECO:0007669"/>
    <property type="project" value="TreeGrafter"/>
</dbReference>
<evidence type="ECO:0000256" key="1">
    <source>
        <dbReference type="ARBA" id="ARBA00005912"/>
    </source>
</evidence>
<dbReference type="Gene3D" id="3.30.1360.40">
    <property type="match status" value="1"/>
</dbReference>
<keyword evidence="3" id="KW-0175">Coiled coil</keyword>
<dbReference type="PANTHER" id="PTHR20982:SF3">
    <property type="entry name" value="MITOCHONDRIAL RIBOSOME RECYCLING FACTOR PSEUDO 1"/>
    <property type="match status" value="1"/>
</dbReference>
<evidence type="ECO:0000256" key="2">
    <source>
        <dbReference type="ARBA" id="ARBA00022917"/>
    </source>
</evidence>
<protein>
    <submittedName>
        <fullName evidence="5">Ribosome recycling factor</fullName>
    </submittedName>
</protein>
<dbReference type="Gene3D" id="1.10.132.20">
    <property type="entry name" value="Ribosome-recycling factor"/>
    <property type="match status" value="1"/>
</dbReference>
<dbReference type="Pfam" id="PF01765">
    <property type="entry name" value="RRF"/>
    <property type="match status" value="1"/>
</dbReference>
<dbReference type="PANTHER" id="PTHR20982">
    <property type="entry name" value="RIBOSOME RECYCLING FACTOR"/>
    <property type="match status" value="1"/>
</dbReference>
<comment type="caution">
    <text evidence="5">The sequence shown here is derived from an EMBL/GenBank/DDBJ whole genome shotgun (WGS) entry which is preliminary data.</text>
</comment>